<dbReference type="InParanoid" id="A0A165N2K0"/>
<dbReference type="PROSITE" id="PS50181">
    <property type="entry name" value="FBOX"/>
    <property type="match status" value="1"/>
</dbReference>
<protein>
    <recommendedName>
        <fullName evidence="1">F-box domain-containing protein</fullName>
    </recommendedName>
</protein>
<dbReference type="AlphaFoldDB" id="A0A165N2K0"/>
<accession>A0A165N2K0</accession>
<organism evidence="2 3">
    <name type="scientific">Neolentinus lepideus HHB14362 ss-1</name>
    <dbReference type="NCBI Taxonomy" id="1314782"/>
    <lineage>
        <taxon>Eukaryota</taxon>
        <taxon>Fungi</taxon>
        <taxon>Dikarya</taxon>
        <taxon>Basidiomycota</taxon>
        <taxon>Agaricomycotina</taxon>
        <taxon>Agaricomycetes</taxon>
        <taxon>Gloeophyllales</taxon>
        <taxon>Gloeophyllaceae</taxon>
        <taxon>Neolentinus</taxon>
    </lineage>
</organism>
<dbReference type="InterPro" id="IPR001810">
    <property type="entry name" value="F-box_dom"/>
</dbReference>
<dbReference type="OrthoDB" id="3034442at2759"/>
<evidence type="ECO:0000313" key="3">
    <source>
        <dbReference type="Proteomes" id="UP000076761"/>
    </source>
</evidence>
<reference evidence="2 3" key="1">
    <citation type="journal article" date="2016" name="Mol. Biol. Evol.">
        <title>Comparative Genomics of Early-Diverging Mushroom-Forming Fungi Provides Insights into the Origins of Lignocellulose Decay Capabilities.</title>
        <authorList>
            <person name="Nagy L.G."/>
            <person name="Riley R."/>
            <person name="Tritt A."/>
            <person name="Adam C."/>
            <person name="Daum C."/>
            <person name="Floudas D."/>
            <person name="Sun H."/>
            <person name="Yadav J.S."/>
            <person name="Pangilinan J."/>
            <person name="Larsson K.H."/>
            <person name="Matsuura K."/>
            <person name="Barry K."/>
            <person name="Labutti K."/>
            <person name="Kuo R."/>
            <person name="Ohm R.A."/>
            <person name="Bhattacharya S.S."/>
            <person name="Shirouzu T."/>
            <person name="Yoshinaga Y."/>
            <person name="Martin F.M."/>
            <person name="Grigoriev I.V."/>
            <person name="Hibbett D.S."/>
        </authorList>
    </citation>
    <scope>NUCLEOTIDE SEQUENCE [LARGE SCALE GENOMIC DNA]</scope>
    <source>
        <strain evidence="2 3">HHB14362 ss-1</strain>
    </source>
</reference>
<feature type="domain" description="F-box" evidence="1">
    <location>
        <begin position="2"/>
        <end position="48"/>
    </location>
</feature>
<proteinExistence type="predicted"/>
<evidence type="ECO:0000259" key="1">
    <source>
        <dbReference type="PROSITE" id="PS50181"/>
    </source>
</evidence>
<name>A0A165N2K0_9AGAM</name>
<dbReference type="InterPro" id="IPR036047">
    <property type="entry name" value="F-box-like_dom_sf"/>
</dbReference>
<dbReference type="SUPFAM" id="SSF81383">
    <property type="entry name" value="F-box domain"/>
    <property type="match status" value="1"/>
</dbReference>
<dbReference type="STRING" id="1314782.A0A165N2K0"/>
<sequence length="505" mass="57148">MRYSFDVLDDDILVYLLSFLRVPDILCLRQTCRRMKNISYLRTTWLAVSTTLKRQGCPFSEKPLMAMDAPELERKARRAYQLGKKWSDLDRMSPRTSFTFHANPENPIMNLRFLPGLDGRWIVTVSQGIWSVLAFWHFNPDDPGKAVKMAEWTRKGAFFDALVVNQDPESEATVAVSVSLSQVRYRYIDILQLRHNVYNGLSSLRLVTSIKTSHLPVALRGDILAMSDRTYETRILNWNGGGEAVLRDKEAGLTSWQYNRCLQVVFAHESILVMRARSVNMFPEPVLTDAQNIRIYESIASYSFGWIEAVAVNALRPCIEDEDEDNKLCSRPFRPLSILLREGSDDPWATDACTVTLLELSPDPSYLSIWSEEGAMCPGQCPYVFPPIQKHRVPSVRGFTRCSNLFFGRVGTALWIQPRARGHLGLTALDLHSQEAQVAGPAPPNESLMATVFPGPLFSPEGGERIFGKKLWTNELRFWVSMDYDEESGVIALGNNNGDITVLEL</sequence>
<evidence type="ECO:0000313" key="2">
    <source>
        <dbReference type="EMBL" id="KZT19092.1"/>
    </source>
</evidence>
<dbReference type="Proteomes" id="UP000076761">
    <property type="component" value="Unassembled WGS sequence"/>
</dbReference>
<gene>
    <name evidence="2" type="ORF">NEOLEDRAFT_1078582</name>
</gene>
<dbReference type="EMBL" id="KV425650">
    <property type="protein sequence ID" value="KZT19092.1"/>
    <property type="molecule type" value="Genomic_DNA"/>
</dbReference>
<keyword evidence="3" id="KW-1185">Reference proteome</keyword>
<dbReference type="Pfam" id="PF00646">
    <property type="entry name" value="F-box"/>
    <property type="match status" value="1"/>
</dbReference>